<dbReference type="VEuPathDB" id="FungiDB:CC1G_07667"/>
<feature type="region of interest" description="Disordered" evidence="1">
    <location>
        <begin position="244"/>
        <end position="479"/>
    </location>
</feature>
<accession>A8NC63</accession>
<feature type="compositionally biased region" description="Basic residues" evidence="1">
    <location>
        <begin position="412"/>
        <end position="426"/>
    </location>
</feature>
<dbReference type="Proteomes" id="UP000001861">
    <property type="component" value="Unassembled WGS sequence"/>
</dbReference>
<dbReference type="InParanoid" id="A8NC63"/>
<feature type="compositionally biased region" description="Polar residues" evidence="1">
    <location>
        <begin position="37"/>
        <end position="53"/>
    </location>
</feature>
<gene>
    <name evidence="2" type="ORF">CC1G_07667</name>
</gene>
<feature type="compositionally biased region" description="Acidic residues" evidence="1">
    <location>
        <begin position="392"/>
        <end position="402"/>
    </location>
</feature>
<evidence type="ECO:0000313" key="2">
    <source>
        <dbReference type="EMBL" id="EAU89441.1"/>
    </source>
</evidence>
<dbReference type="AlphaFoldDB" id="A8NC63"/>
<feature type="region of interest" description="Disordered" evidence="1">
    <location>
        <begin position="499"/>
        <end position="645"/>
    </location>
</feature>
<feature type="compositionally biased region" description="Polar residues" evidence="1">
    <location>
        <begin position="15"/>
        <end position="25"/>
    </location>
</feature>
<keyword evidence="3" id="KW-1185">Reference proteome</keyword>
<dbReference type="GeneID" id="6008892"/>
<feature type="region of interest" description="Disordered" evidence="1">
    <location>
        <begin position="15"/>
        <end position="59"/>
    </location>
</feature>
<name>A8NC63_COPC7</name>
<feature type="compositionally biased region" description="Low complexity" evidence="1">
    <location>
        <begin position="544"/>
        <end position="557"/>
    </location>
</feature>
<sequence length="645" mass="70927">MSPLARMQSIVFASSGASSNAVDNNATASSSGATTSVPPYSSSDTNPAKFNQQEPRKGSFLNMMRRIPLPEERKTIPAPSARIMERLARLKKDAKKMVTVKPFKVFAKRRAEGRKIERPVDQDLKNLHQARSKRRFLVTTPSKHLRKLIIKLMEDPKWNAGELAQADVDNILDRKTQLDIQLVLTHFLTYRKNPQLKGKALGPELMGLYQRFCRGEEVKTVVPARRTVVPRPPPQPAVVVIPAAPKVAQQPANTNGDDTDDGGDTDTEEKAVSVKKDKGKARAIIQQNGGDTEPEDNGAATKMDKEKGRAVEPADGGDTEPEDNAPSVKIDKGKGRAIVQDGGDTEPEDGGDTDNEDKAPKPVIQINKGKAPMAWGQRAQTIVWGNANGGDTDPEDDADTEGDYNRPSSSKVKLKRRKAPKHRKRPQVLAPVHDGDTDHEDAAPSPVVRTAVQAEADPPIPDTSRNTPPSSQLSPEEMNAHREMYLRKVDKHLMKVMKARRKRAYGDKAMPTIDEEEGPHPRKPVARMREASVCTTTVSPQNITTTDTATEATPQTQVVGNDAPAAVSVAMPRGEQRLDGEQPAPVQDNDAMEVDDACIMAGSKRRAEDEEGEEDEEEKKRIVRRRVGNEKWVPGAKFEKPREKN</sequence>
<evidence type="ECO:0000313" key="3">
    <source>
        <dbReference type="Proteomes" id="UP000001861"/>
    </source>
</evidence>
<dbReference type="EMBL" id="AACS02000009">
    <property type="protein sequence ID" value="EAU89441.1"/>
    <property type="molecule type" value="Genomic_DNA"/>
</dbReference>
<comment type="caution">
    <text evidence="2">The sequence shown here is derived from an EMBL/GenBank/DDBJ whole genome shotgun (WGS) entry which is preliminary data.</text>
</comment>
<feature type="compositionally biased region" description="Polar residues" evidence="1">
    <location>
        <begin position="463"/>
        <end position="474"/>
    </location>
</feature>
<evidence type="ECO:0000256" key="1">
    <source>
        <dbReference type="SAM" id="MobiDB-lite"/>
    </source>
</evidence>
<dbReference type="KEGG" id="cci:CC1G_07667"/>
<organism evidence="2 3">
    <name type="scientific">Coprinopsis cinerea (strain Okayama-7 / 130 / ATCC MYA-4618 / FGSC 9003)</name>
    <name type="common">Inky cap fungus</name>
    <name type="synonym">Hormographiella aspergillata</name>
    <dbReference type="NCBI Taxonomy" id="240176"/>
    <lineage>
        <taxon>Eukaryota</taxon>
        <taxon>Fungi</taxon>
        <taxon>Dikarya</taxon>
        <taxon>Basidiomycota</taxon>
        <taxon>Agaricomycotina</taxon>
        <taxon>Agaricomycetes</taxon>
        <taxon>Agaricomycetidae</taxon>
        <taxon>Agaricales</taxon>
        <taxon>Agaricineae</taxon>
        <taxon>Psathyrellaceae</taxon>
        <taxon>Coprinopsis</taxon>
    </lineage>
</organism>
<protein>
    <submittedName>
        <fullName evidence="2">Uncharacterized protein</fullName>
    </submittedName>
</protein>
<feature type="compositionally biased region" description="Polar residues" evidence="1">
    <location>
        <begin position="533"/>
        <end position="543"/>
    </location>
</feature>
<feature type="compositionally biased region" description="Basic and acidic residues" evidence="1">
    <location>
        <begin position="302"/>
        <end position="312"/>
    </location>
</feature>
<reference evidence="2 3" key="1">
    <citation type="journal article" date="2010" name="Proc. Natl. Acad. Sci. U.S.A.">
        <title>Insights into evolution of multicellular fungi from the assembled chromosomes of the mushroom Coprinopsis cinerea (Coprinus cinereus).</title>
        <authorList>
            <person name="Stajich J.E."/>
            <person name="Wilke S.K."/>
            <person name="Ahren D."/>
            <person name="Au C.H."/>
            <person name="Birren B.W."/>
            <person name="Borodovsky M."/>
            <person name="Burns C."/>
            <person name="Canback B."/>
            <person name="Casselton L.A."/>
            <person name="Cheng C.K."/>
            <person name="Deng J."/>
            <person name="Dietrich F.S."/>
            <person name="Fargo D.C."/>
            <person name="Farman M.L."/>
            <person name="Gathman A.C."/>
            <person name="Goldberg J."/>
            <person name="Guigo R."/>
            <person name="Hoegger P.J."/>
            <person name="Hooker J.B."/>
            <person name="Huggins A."/>
            <person name="James T.Y."/>
            <person name="Kamada T."/>
            <person name="Kilaru S."/>
            <person name="Kodira C."/>
            <person name="Kues U."/>
            <person name="Kupfer D."/>
            <person name="Kwan H.S."/>
            <person name="Lomsadze A."/>
            <person name="Li W."/>
            <person name="Lilly W.W."/>
            <person name="Ma L.J."/>
            <person name="Mackey A.J."/>
            <person name="Manning G."/>
            <person name="Martin F."/>
            <person name="Muraguchi H."/>
            <person name="Natvig D.O."/>
            <person name="Palmerini H."/>
            <person name="Ramesh M.A."/>
            <person name="Rehmeyer C.J."/>
            <person name="Roe B.A."/>
            <person name="Shenoy N."/>
            <person name="Stanke M."/>
            <person name="Ter-Hovhannisyan V."/>
            <person name="Tunlid A."/>
            <person name="Velagapudi R."/>
            <person name="Vision T.J."/>
            <person name="Zeng Q."/>
            <person name="Zolan M.E."/>
            <person name="Pukkila P.J."/>
        </authorList>
    </citation>
    <scope>NUCLEOTIDE SEQUENCE [LARGE SCALE GENOMIC DNA]</scope>
    <source>
        <strain evidence="3">Okayama-7 / 130 / ATCC MYA-4618 / FGSC 9003</strain>
    </source>
</reference>
<proteinExistence type="predicted"/>
<feature type="compositionally biased region" description="Low complexity" evidence="1">
    <location>
        <begin position="26"/>
        <end position="36"/>
    </location>
</feature>
<feature type="compositionally biased region" description="Acidic residues" evidence="1">
    <location>
        <begin position="257"/>
        <end position="267"/>
    </location>
</feature>
<feature type="compositionally biased region" description="Basic and acidic residues" evidence="1">
    <location>
        <begin position="433"/>
        <end position="442"/>
    </location>
</feature>
<dbReference type="RefSeq" id="XP_001832407.1">
    <property type="nucleotide sequence ID" value="XM_001832355.1"/>
</dbReference>
<feature type="compositionally biased region" description="Acidic residues" evidence="1">
    <location>
        <begin position="343"/>
        <end position="355"/>
    </location>
</feature>